<reference evidence="1 4" key="2">
    <citation type="journal article" date="2018" name="Nat. Biotechnol.">
        <title>A standardized bacterial taxonomy based on genome phylogeny substantially revises the tree of life.</title>
        <authorList>
            <person name="Parks D.H."/>
            <person name="Chuvochina M."/>
            <person name="Waite D.W."/>
            <person name="Rinke C."/>
            <person name="Skarshewski A."/>
            <person name="Chaumeil P.A."/>
            <person name="Hugenholtz P."/>
        </authorList>
    </citation>
    <scope>NUCLEOTIDE SEQUENCE [LARGE SCALE GENOMIC DNA]</scope>
    <source>
        <strain evidence="1">UBA9152</strain>
    </source>
</reference>
<dbReference type="Proteomes" id="UP000033451">
    <property type="component" value="Unassembled WGS sequence"/>
</dbReference>
<reference evidence="2 3" key="1">
    <citation type="submission" date="2015-02" db="EMBL/GenBank/DDBJ databases">
        <title>Draft genome sequences of ten Microbacterium spp. with emphasis on heavy metal contaminated environments.</title>
        <authorList>
            <person name="Corretto E."/>
        </authorList>
    </citation>
    <scope>NUCLEOTIDE SEQUENCE [LARGE SCALE GENOMIC DNA]</scope>
    <source>
        <strain evidence="2 3">DSM 18659</strain>
    </source>
</reference>
<dbReference type="PANTHER" id="PTHR38479">
    <property type="entry name" value="LMO0824 PROTEIN"/>
    <property type="match status" value="1"/>
</dbReference>
<keyword evidence="1" id="KW-0238">DNA-binding</keyword>
<evidence type="ECO:0000313" key="3">
    <source>
        <dbReference type="Proteomes" id="UP000033451"/>
    </source>
</evidence>
<dbReference type="EMBL" id="DMNG01000156">
    <property type="protein sequence ID" value="HAN24743.1"/>
    <property type="molecule type" value="Genomic_DNA"/>
</dbReference>
<organism evidence="2 3">
    <name type="scientific">Microbacterium ginsengisoli</name>
    <dbReference type="NCBI Taxonomy" id="400772"/>
    <lineage>
        <taxon>Bacteria</taxon>
        <taxon>Bacillati</taxon>
        <taxon>Actinomycetota</taxon>
        <taxon>Actinomycetes</taxon>
        <taxon>Micrococcales</taxon>
        <taxon>Microbacteriaceae</taxon>
        <taxon>Microbacterium</taxon>
    </lineage>
</organism>
<dbReference type="PATRIC" id="fig|400772.4.peg.2304"/>
<dbReference type="PANTHER" id="PTHR38479:SF2">
    <property type="entry name" value="WINGED HELIX DNA-BINDING DOMAIN-CONTAINING PROTEIN"/>
    <property type="match status" value="1"/>
</dbReference>
<evidence type="ECO:0000313" key="4">
    <source>
        <dbReference type="Proteomes" id="UP000257479"/>
    </source>
</evidence>
<keyword evidence="3" id="KW-1185">Reference proteome</keyword>
<dbReference type="STRING" id="400772.RR49_02291"/>
<evidence type="ECO:0000313" key="1">
    <source>
        <dbReference type="EMBL" id="HAN24743.1"/>
    </source>
</evidence>
<protein>
    <submittedName>
        <fullName evidence="1">Winged helix DNA-binding domain-containing protein</fullName>
    </submittedName>
</protein>
<evidence type="ECO:0000313" key="2">
    <source>
        <dbReference type="EMBL" id="KJL35533.1"/>
    </source>
</evidence>
<dbReference type="GO" id="GO:0003677">
    <property type="term" value="F:DNA binding"/>
    <property type="evidence" value="ECO:0007669"/>
    <property type="project" value="UniProtKB-KW"/>
</dbReference>
<dbReference type="RefSeq" id="WP_045248209.1">
    <property type="nucleotide sequence ID" value="NZ_JYIY01000078.1"/>
</dbReference>
<dbReference type="Proteomes" id="UP000257479">
    <property type="component" value="Unassembled WGS sequence"/>
</dbReference>
<dbReference type="OrthoDB" id="9148135at2"/>
<name>A0A0F0LQV5_9MICO</name>
<dbReference type="EMBL" id="JYIY01000078">
    <property type="protein sequence ID" value="KJL35533.1"/>
    <property type="molecule type" value="Genomic_DNA"/>
</dbReference>
<accession>A0A0F0LQV5</accession>
<dbReference type="AlphaFoldDB" id="A0A0F0LQV5"/>
<dbReference type="Pfam" id="PF06224">
    <property type="entry name" value="AlkZ-like"/>
    <property type="match status" value="1"/>
</dbReference>
<comment type="caution">
    <text evidence="2">The sequence shown here is derived from an EMBL/GenBank/DDBJ whole genome shotgun (WGS) entry which is preliminary data.</text>
</comment>
<proteinExistence type="predicted"/>
<gene>
    <name evidence="1" type="ORF">DCP95_09255</name>
    <name evidence="2" type="ORF">RR49_02291</name>
</gene>
<sequence>MASVDLIEHRLRSHLLAAPEGGVVAAARHMVATQAQEWWAGRWGLALRTSGTPGAAAVDSAFDDGLLVRSWTQRGTLHIVAAGDLRSFLALTADRQHAQAASVHRSRGIDAAVITRVERSVHRALADAGRLSRAELFDVMRADGLDTGDMRGSLLLQALSLRGLICQGPTRPEPDGLSREQWFVLVDDVVPDGKAADLATLFTRFVHGHGPASSRDFAWWMGLTRTAARAAALAATDVERLDDDLWAPLLTPRDPAAPDLVALPAFDEYVLSYVDRSAVCAPEDLSAVGPTANGVLSPVLLHRGRVIGTWTHSRARGRLAQRPVATLFATAADQVAPGEIEAALSRYTGFLGG</sequence>
<dbReference type="InterPro" id="IPR009351">
    <property type="entry name" value="AlkZ-like"/>
</dbReference>